<comment type="similarity">
    <text evidence="1">Belongs to the GDA1/CD39 NTPase family.</text>
</comment>
<gene>
    <name evidence="7" type="ORF">NSK_000499</name>
</gene>
<dbReference type="EMBL" id="SDOX01000002">
    <property type="protein sequence ID" value="TFJ88145.1"/>
    <property type="molecule type" value="Genomic_DNA"/>
</dbReference>
<feature type="transmembrane region" description="Helical" evidence="6">
    <location>
        <begin position="461"/>
        <end position="483"/>
    </location>
</feature>
<feature type="compositionally biased region" description="Polar residues" evidence="5">
    <location>
        <begin position="523"/>
        <end position="532"/>
    </location>
</feature>
<evidence type="ECO:0000256" key="1">
    <source>
        <dbReference type="ARBA" id="ARBA00009283"/>
    </source>
</evidence>
<name>A0A4D9DEU0_9STRA</name>
<dbReference type="Gene3D" id="3.30.420.40">
    <property type="match status" value="1"/>
</dbReference>
<organism evidence="7 8">
    <name type="scientific">Nannochloropsis salina CCMP1776</name>
    <dbReference type="NCBI Taxonomy" id="1027361"/>
    <lineage>
        <taxon>Eukaryota</taxon>
        <taxon>Sar</taxon>
        <taxon>Stramenopiles</taxon>
        <taxon>Ochrophyta</taxon>
        <taxon>Eustigmatophyceae</taxon>
        <taxon>Eustigmatales</taxon>
        <taxon>Monodopsidaceae</taxon>
        <taxon>Microchloropsis</taxon>
        <taxon>Microchloropsis salina</taxon>
    </lineage>
</organism>
<evidence type="ECO:0000256" key="4">
    <source>
        <dbReference type="PIRSR" id="PIRSR600407-2"/>
    </source>
</evidence>
<comment type="caution">
    <text evidence="7">The sequence shown here is derived from an EMBL/GenBank/DDBJ whole genome shotgun (WGS) entry which is preliminary data.</text>
</comment>
<protein>
    <submittedName>
        <fullName evidence="7">Uncharacterized protein</fullName>
    </submittedName>
</protein>
<evidence type="ECO:0000256" key="3">
    <source>
        <dbReference type="PIRSR" id="PIRSR600407-1"/>
    </source>
</evidence>
<sequence>MKITWPTQHGLIIDAGSTGSRMHVYQWDARRFDTVPPPFSFPLTSNRWTNRLAPGISAFADCPQNVGTSLDSLISFAREVLAGKEHQFKYFPIYLKATGGMRQLSPSKREAIIDEVRKYMMNKTTCPFYFEHDFARVVSGEEEGIYGWTAINFLLGKLLPASAGTGTVDANSSVGALDLGGASAQISFFVPDQDILANMFKLQIGAQKHWNVYVHSFLYFGINSARDRLHDTLTEEAQANKDRTGKKKQVTDSMNAVVPSGSLRVTNPCLPKGYEESFRHQGKDYVVEGAAGSFSLCMDRVVPLLRKDLNSWCNFAHNHQCSFAGVYQPDLPPAPGNFGEFYGFGTFKDIWKMLAMPDVKANMSVYKERTEAMCALDWDALQHMNKQKKKKKREKSLPYLAHYCFVAAFGYALLTEGYGFEASRNLTVVSKIDGLKVTWALGAMLYEINALPWEYAKPPTWITAFIGSFLLNILLFAGVIFFLRKSHLSAAAIINRKRGISSTGLGSSDRSSDGIGGISRSSYQSIPTSSQV</sequence>
<keyword evidence="2" id="KW-0378">Hydrolase</keyword>
<evidence type="ECO:0000256" key="6">
    <source>
        <dbReference type="SAM" id="Phobius"/>
    </source>
</evidence>
<keyword evidence="6" id="KW-1133">Transmembrane helix</keyword>
<dbReference type="Pfam" id="PF01150">
    <property type="entry name" value="GDA1_CD39"/>
    <property type="match status" value="1"/>
</dbReference>
<dbReference type="InterPro" id="IPR000407">
    <property type="entry name" value="GDA1_CD39_NTPase"/>
</dbReference>
<keyword evidence="4" id="KW-0547">Nucleotide-binding</keyword>
<evidence type="ECO:0000256" key="2">
    <source>
        <dbReference type="ARBA" id="ARBA00022801"/>
    </source>
</evidence>
<evidence type="ECO:0000313" key="7">
    <source>
        <dbReference type="EMBL" id="TFJ88145.1"/>
    </source>
</evidence>
<proteinExistence type="inferred from homology"/>
<accession>A0A4D9DEU0</accession>
<dbReference type="Proteomes" id="UP000355283">
    <property type="component" value="Unassembled WGS sequence"/>
</dbReference>
<evidence type="ECO:0000313" key="8">
    <source>
        <dbReference type="Proteomes" id="UP000355283"/>
    </source>
</evidence>
<dbReference type="GO" id="GO:0005524">
    <property type="term" value="F:ATP binding"/>
    <property type="evidence" value="ECO:0007669"/>
    <property type="project" value="UniProtKB-KW"/>
</dbReference>
<dbReference type="OrthoDB" id="6372431at2759"/>
<dbReference type="GO" id="GO:0009134">
    <property type="term" value="P:nucleoside diphosphate catabolic process"/>
    <property type="evidence" value="ECO:0007669"/>
    <property type="project" value="TreeGrafter"/>
</dbReference>
<dbReference type="AlphaFoldDB" id="A0A4D9DEU0"/>
<keyword evidence="4" id="KW-0067">ATP-binding</keyword>
<feature type="transmembrane region" description="Helical" evidence="6">
    <location>
        <begin position="396"/>
        <end position="414"/>
    </location>
</feature>
<reference evidence="7 8" key="1">
    <citation type="submission" date="2019-01" db="EMBL/GenBank/DDBJ databases">
        <title>Nuclear Genome Assembly of the Microalgal Biofuel strain Nannochloropsis salina CCMP1776.</title>
        <authorList>
            <person name="Hovde B."/>
        </authorList>
    </citation>
    <scope>NUCLEOTIDE SEQUENCE [LARGE SCALE GENOMIC DNA]</scope>
    <source>
        <strain evidence="7 8">CCMP1776</strain>
    </source>
</reference>
<keyword evidence="6" id="KW-0812">Transmembrane</keyword>
<keyword evidence="8" id="KW-1185">Reference proteome</keyword>
<keyword evidence="6" id="KW-0472">Membrane</keyword>
<dbReference type="GO" id="GO:0016020">
    <property type="term" value="C:membrane"/>
    <property type="evidence" value="ECO:0007669"/>
    <property type="project" value="TreeGrafter"/>
</dbReference>
<feature type="active site" description="Proton acceptor" evidence="3">
    <location>
        <position position="143"/>
    </location>
</feature>
<dbReference type="PANTHER" id="PTHR11782:SF83">
    <property type="entry name" value="GUANOSINE-DIPHOSPHATASE"/>
    <property type="match status" value="1"/>
</dbReference>
<dbReference type="PANTHER" id="PTHR11782">
    <property type="entry name" value="ADENOSINE/GUANOSINE DIPHOSPHATASE"/>
    <property type="match status" value="1"/>
</dbReference>
<dbReference type="CDD" id="cd24003">
    <property type="entry name" value="ASKHA_NBD_GDA1_CD39_NTPase"/>
    <property type="match status" value="1"/>
</dbReference>
<dbReference type="Gene3D" id="3.30.420.150">
    <property type="entry name" value="Exopolyphosphatase. Domain 2"/>
    <property type="match status" value="1"/>
</dbReference>
<feature type="region of interest" description="Disordered" evidence="5">
    <location>
        <begin position="503"/>
        <end position="532"/>
    </location>
</feature>
<evidence type="ECO:0000256" key="5">
    <source>
        <dbReference type="SAM" id="MobiDB-lite"/>
    </source>
</evidence>
<feature type="binding site" evidence="4">
    <location>
        <begin position="181"/>
        <end position="185"/>
    </location>
    <ligand>
        <name>ATP</name>
        <dbReference type="ChEBI" id="CHEBI:30616"/>
    </ligand>
</feature>
<dbReference type="GO" id="GO:0017110">
    <property type="term" value="F:nucleoside diphosphate phosphatase activity"/>
    <property type="evidence" value="ECO:0007669"/>
    <property type="project" value="TreeGrafter"/>
</dbReference>